<evidence type="ECO:0000313" key="2">
    <source>
        <dbReference type="EMBL" id="EGX60588.1"/>
    </source>
</evidence>
<name>G2G747_9ACTN</name>
<feature type="region of interest" description="Disordered" evidence="1">
    <location>
        <begin position="197"/>
        <end position="217"/>
    </location>
</feature>
<organism evidence="2 3">
    <name type="scientific">Streptomyces zinciresistens K42</name>
    <dbReference type="NCBI Taxonomy" id="700597"/>
    <lineage>
        <taxon>Bacteria</taxon>
        <taxon>Bacillati</taxon>
        <taxon>Actinomycetota</taxon>
        <taxon>Actinomycetes</taxon>
        <taxon>Kitasatosporales</taxon>
        <taxon>Streptomycetaceae</taxon>
        <taxon>Streptomyces</taxon>
    </lineage>
</organism>
<evidence type="ECO:0000313" key="3">
    <source>
        <dbReference type="Proteomes" id="UP000004217"/>
    </source>
</evidence>
<protein>
    <submittedName>
        <fullName evidence="2">Uncharacterized protein</fullName>
    </submittedName>
</protein>
<reference evidence="2 3" key="1">
    <citation type="submission" date="2011-08" db="EMBL/GenBank/DDBJ databases">
        <authorList>
            <person name="Lin Y."/>
            <person name="Hao X."/>
            <person name="Johnstone L."/>
            <person name="Miller S.J."/>
            <person name="Wei G."/>
            <person name="Rensing C."/>
        </authorList>
    </citation>
    <scope>NUCLEOTIDE SEQUENCE [LARGE SCALE GENOMIC DNA]</scope>
    <source>
        <strain evidence="2 3">K42</strain>
    </source>
</reference>
<dbReference type="RefSeq" id="WP_007492586.1">
    <property type="nucleotide sequence ID" value="NZ_AGBF01000012.1"/>
</dbReference>
<dbReference type="EMBL" id="AGBF01000012">
    <property type="protein sequence ID" value="EGX60588.1"/>
    <property type="molecule type" value="Genomic_DNA"/>
</dbReference>
<keyword evidence="3" id="KW-1185">Reference proteome</keyword>
<dbReference type="OrthoDB" id="4179405at2"/>
<dbReference type="PATRIC" id="fig|700597.3.peg.1271"/>
<dbReference type="Proteomes" id="UP000004217">
    <property type="component" value="Unassembled WGS sequence"/>
</dbReference>
<gene>
    <name evidence="2" type="ORF">SZN_06546</name>
</gene>
<sequence length="217" mass="24023">MLDSPSIRCPRCQGTDLVPNMIDYPCGDKDVDTLNCPRCATSWDAFDTPTQPGPNYTEAYGGALDLFEEEHALLVLTENIKERAQATLTGAGGGVESWEHREMLLRKAAWLDRAAHRTELDWYCRAYNDDAVAKANTYAEEAAKALLDFDAGHGGHHVVSGFSTDSPVWKVPGGARAYVRQEYLTWHKAREAEADRAECEPRRGSDGELYDADGRAL</sequence>
<accession>G2G747</accession>
<dbReference type="AlphaFoldDB" id="G2G747"/>
<proteinExistence type="predicted"/>
<evidence type="ECO:0000256" key="1">
    <source>
        <dbReference type="SAM" id="MobiDB-lite"/>
    </source>
</evidence>
<comment type="caution">
    <text evidence="2">The sequence shown here is derived from an EMBL/GenBank/DDBJ whole genome shotgun (WGS) entry which is preliminary data.</text>
</comment>